<keyword evidence="8 12" id="KW-1133">Transmembrane helix</keyword>
<evidence type="ECO:0000313" key="15">
    <source>
        <dbReference type="Proteomes" id="UP000019335"/>
    </source>
</evidence>
<feature type="transmembrane region" description="Helical" evidence="12">
    <location>
        <begin position="99"/>
        <end position="118"/>
    </location>
</feature>
<evidence type="ECO:0000256" key="3">
    <source>
        <dbReference type="ARBA" id="ARBA00007063"/>
    </source>
</evidence>
<keyword evidence="6 12" id="KW-0812">Transmembrane</keyword>
<proteinExistence type="inferred from homology"/>
<dbReference type="EC" id="2.4.1.-" evidence="12"/>
<evidence type="ECO:0000256" key="6">
    <source>
        <dbReference type="ARBA" id="ARBA00022692"/>
    </source>
</evidence>
<evidence type="ECO:0000256" key="9">
    <source>
        <dbReference type="ARBA" id="ARBA00023136"/>
    </source>
</evidence>
<keyword evidence="15" id="KW-1185">Reference proteome</keyword>
<feature type="transmembrane region" description="Helical" evidence="12">
    <location>
        <begin position="210"/>
        <end position="231"/>
    </location>
</feature>
<dbReference type="UniPathway" id="UPA00378"/>
<dbReference type="PANTHER" id="PTHR22760:SF1">
    <property type="entry name" value="DOL-P-MAN:MAN(7)GLCNAC(2)-PP-DOL ALPHA-1,6-MANNOSYLTRANSFERASE"/>
    <property type="match status" value="1"/>
</dbReference>
<evidence type="ECO:0000256" key="1">
    <source>
        <dbReference type="ARBA" id="ARBA00004477"/>
    </source>
</evidence>
<feature type="transmembrane region" description="Helical" evidence="12">
    <location>
        <begin position="369"/>
        <end position="387"/>
    </location>
</feature>
<sequence length="730" mass="80652">MASFLGNITFLDLLLLAIILSYIWLCPYNKVEESFNTQATHDILFLPAFPPSSLAAYDHRSFPGAVPRTFWGPLLLALPLHLVLPLLPPSLRPATKLPVQLGVRVVLALFLWAALLRFRQAATFRFGPRTGQCLLLLTLSQFHLPFYMSRTLPNTFALGFVLLAYASLLYRAPTRCLFYLAGATALFRCDVIVLALPLLLLLLLRRHLKLSQLLLLGALFGGTGIVVSVLLDSYFWRAGREEKSSAFPLLWPEGVVLFFNTVENRSIEWGAAPWHWYVSSALPRSLLTSPLLWPYCFLARRKERRGTGVEGAKGESLDEADKDRGVPVSVPLPFLPQPLRLDLEPFLLLFLPVALYLALYSFLPHKELRFIFPALPILNLCAAIGWARLEEREGGRRGAMGQTGRPGLGVETSGTRMSLRKRKKEGVEAETQEARKACGVKHQPKQPEGGEKAVGAILPSSPSSRPLSFLLRHASLLGWLVVTSSLLPLPLFLAAARRNYPGGDGLARFHAHIFAPNSSHADAVYITHGGREGERGGKDRVVKLHIGVLAAQTGVSRFGEVWEKVGSEGGTGKGVGVRYSKEEGLSSSARMRRFDYLLAEREEVEEMTRRAERKEGGTEVTDVGGERRHCEVVEWVQGRPRLRKWRESLHMLGSYAASLWDRGGGSMSIHARKLMGGKSGGLSQPVCWEDVLVETEAVLALVACRVRDAGGEEADDEEKEFGGGEEKTGE</sequence>
<comment type="catalytic activity">
    <reaction evidence="11">
        <text>an alpha-D-Man-(1-&gt;2)-alpha-D-Man-(1-&gt;2)-alpha-D-Man-(1-&gt;3)-[alpha-D-Man-(1-&gt;2)-alpha-D-Man-(1-&gt;3)-alpha-D-Man-(1-&gt;6)]-beta-D-Man-(1-&gt;4)-beta-D-GlcNAc-(1-&gt;4)-alpha-D-GlcNAc-diphospho-di-trans,poly-cis-dolichol + a di-trans,poly-cis-dolichyl beta-D-mannosyl phosphate = an alpha-D-Man-(1-&gt;2)-alpha-D-Man-(1-&gt;2)-alpha-D-Man-(1-&gt;3)-[alpha-D-Man-(1-&gt;2)-alpha-D-Man-(1-&gt;3)-[alpha-D-Man-(1-&gt;6)]-alpha-D-Man-(1-&gt;6)]-beta-D-Man-(1-&gt;4)-beta-D-GlcNAc-(1-&gt;4)-alpha-D-GlcNAc-diphospho-di-trans,poly-cis-dolichol + a di-trans,poly-cis-dolichyl phosphate + H(+)</text>
        <dbReference type="Rhea" id="RHEA:29535"/>
        <dbReference type="Rhea" id="RHEA-COMP:19498"/>
        <dbReference type="Rhea" id="RHEA-COMP:19501"/>
        <dbReference type="Rhea" id="RHEA-COMP:19518"/>
        <dbReference type="Rhea" id="RHEA-COMP:19519"/>
        <dbReference type="ChEBI" id="CHEBI:15378"/>
        <dbReference type="ChEBI" id="CHEBI:57683"/>
        <dbReference type="ChEBI" id="CHEBI:58211"/>
        <dbReference type="ChEBI" id="CHEBI:132517"/>
        <dbReference type="ChEBI" id="CHEBI:132519"/>
        <dbReference type="EC" id="2.4.1.260"/>
    </reaction>
    <physiologicalReaction direction="left-to-right" evidence="11">
        <dbReference type="Rhea" id="RHEA:29536"/>
    </physiologicalReaction>
</comment>
<gene>
    <name evidence="14" type="primary">ALG12</name>
    <name evidence="14" type="ORF">Naga_100572g3</name>
</gene>
<dbReference type="InterPro" id="IPR005599">
    <property type="entry name" value="GPI_mannosylTrfase"/>
</dbReference>
<feature type="transmembrane region" description="Helical" evidence="12">
    <location>
        <begin position="6"/>
        <end position="25"/>
    </location>
</feature>
<reference evidence="14 15" key="1">
    <citation type="journal article" date="2014" name="Mol. Plant">
        <title>Chromosome Scale Genome Assembly and Transcriptome Profiling of Nannochloropsis gaditana in Nitrogen Depletion.</title>
        <authorList>
            <person name="Corteggiani Carpinelli E."/>
            <person name="Telatin A."/>
            <person name="Vitulo N."/>
            <person name="Forcato C."/>
            <person name="D'Angelo M."/>
            <person name="Schiavon R."/>
            <person name="Vezzi A."/>
            <person name="Giacometti G.M."/>
            <person name="Morosinotto T."/>
            <person name="Valle G."/>
        </authorList>
    </citation>
    <scope>NUCLEOTIDE SEQUENCE [LARGE SCALE GENOMIC DNA]</scope>
    <source>
        <strain evidence="14 15">B-31</strain>
    </source>
</reference>
<feature type="transmembrane region" description="Helical" evidence="12">
    <location>
        <begin position="177"/>
        <end position="204"/>
    </location>
</feature>
<comment type="similarity">
    <text evidence="3 12">Belongs to the glycosyltransferase 22 family.</text>
</comment>
<evidence type="ECO:0000256" key="10">
    <source>
        <dbReference type="ARBA" id="ARBA00044721"/>
    </source>
</evidence>
<evidence type="ECO:0000256" key="2">
    <source>
        <dbReference type="ARBA" id="ARBA00004922"/>
    </source>
</evidence>
<dbReference type="AlphaFoldDB" id="W7TF04"/>
<feature type="transmembrane region" description="Helical" evidence="12">
    <location>
        <begin position="346"/>
        <end position="363"/>
    </location>
</feature>
<organism evidence="14 15">
    <name type="scientific">Nannochloropsis gaditana</name>
    <dbReference type="NCBI Taxonomy" id="72520"/>
    <lineage>
        <taxon>Eukaryota</taxon>
        <taxon>Sar</taxon>
        <taxon>Stramenopiles</taxon>
        <taxon>Ochrophyta</taxon>
        <taxon>Eustigmatophyceae</taxon>
        <taxon>Eustigmatales</taxon>
        <taxon>Monodopsidaceae</taxon>
        <taxon>Nannochloropsis</taxon>
    </lineage>
</organism>
<feature type="transmembrane region" description="Helical" evidence="12">
    <location>
        <begin position="154"/>
        <end position="170"/>
    </location>
</feature>
<evidence type="ECO:0000256" key="5">
    <source>
        <dbReference type="ARBA" id="ARBA00022679"/>
    </source>
</evidence>
<feature type="compositionally biased region" description="Basic and acidic residues" evidence="13">
    <location>
        <begin position="720"/>
        <end position="730"/>
    </location>
</feature>
<comment type="pathway">
    <text evidence="2">Protein modification; protein glycosylation.</text>
</comment>
<feature type="region of interest" description="Disordered" evidence="13">
    <location>
        <begin position="395"/>
        <end position="453"/>
    </location>
</feature>
<keyword evidence="4 12" id="KW-0328">Glycosyltransferase</keyword>
<dbReference type="EMBL" id="AZIL01000917">
    <property type="protein sequence ID" value="EWM25575.1"/>
    <property type="molecule type" value="Genomic_DNA"/>
</dbReference>
<dbReference type="GO" id="GO:0006487">
    <property type="term" value="P:protein N-linked glycosylation"/>
    <property type="evidence" value="ECO:0007669"/>
    <property type="project" value="TreeGrafter"/>
</dbReference>
<keyword evidence="7 12" id="KW-0256">Endoplasmic reticulum</keyword>
<name>W7TF04_9STRA</name>
<evidence type="ECO:0000256" key="7">
    <source>
        <dbReference type="ARBA" id="ARBA00022824"/>
    </source>
</evidence>
<dbReference type="PANTHER" id="PTHR22760">
    <property type="entry name" value="GLYCOSYLTRANSFERASE"/>
    <property type="match status" value="1"/>
</dbReference>
<dbReference type="Proteomes" id="UP000019335">
    <property type="component" value="Chromosome 11"/>
</dbReference>
<accession>W7TF04</accession>
<protein>
    <recommendedName>
        <fullName evidence="12">Mannosyltransferase</fullName>
        <ecNumber evidence="12">2.4.1.-</ecNumber>
    </recommendedName>
</protein>
<keyword evidence="5 14" id="KW-0808">Transferase</keyword>
<evidence type="ECO:0000256" key="4">
    <source>
        <dbReference type="ARBA" id="ARBA00022676"/>
    </source>
</evidence>
<comment type="function">
    <text evidence="10">Mannosyltransferase that operates in the biosynthetic pathway of dolichol-linked oligosaccharides, the glycan precursors employed in protein asparagine (N)-glycosylation. The assembly of dolichol-linked oligosaccharides begins on the cytosolic side of the endoplasmic reticulum membrane and finishes in its lumen. The sequential addition of sugars to dolichol pyrophosphate produces dolichol-linked oligosaccharides containing fourteen sugars, including two GlcNAcs, nine mannoses and three glucoses. Once assembled, the oligosaccharide is transferred from the lipid to nascent proteins by oligosaccharyltransferases. In the lumen of the endoplasmic reticulum, adds the eighth mannose residue in an alpha-1,6 linkage onto Man(7)GlcNAc(2)-PP-dolichol to produce Man(8)GlcNAc(2)-PP-dolichol.</text>
</comment>
<feature type="region of interest" description="Disordered" evidence="13">
    <location>
        <begin position="709"/>
        <end position="730"/>
    </location>
</feature>
<evidence type="ECO:0000256" key="13">
    <source>
        <dbReference type="SAM" id="MobiDB-lite"/>
    </source>
</evidence>
<evidence type="ECO:0000256" key="12">
    <source>
        <dbReference type="RuleBase" id="RU363075"/>
    </source>
</evidence>
<dbReference type="Pfam" id="PF03901">
    <property type="entry name" value="Glyco_transf_22"/>
    <property type="match status" value="1"/>
</dbReference>
<comment type="caution">
    <text evidence="14">The sequence shown here is derived from an EMBL/GenBank/DDBJ whole genome shotgun (WGS) entry which is preliminary data.</text>
</comment>
<comment type="subcellular location">
    <subcellularLocation>
        <location evidence="1 12">Endoplasmic reticulum membrane</location>
        <topology evidence="1 12">Multi-pass membrane protein</topology>
    </subcellularLocation>
</comment>
<evidence type="ECO:0000256" key="11">
    <source>
        <dbReference type="ARBA" id="ARBA00048899"/>
    </source>
</evidence>
<evidence type="ECO:0000313" key="14">
    <source>
        <dbReference type="EMBL" id="EWM25575.1"/>
    </source>
</evidence>
<keyword evidence="9 12" id="KW-0472">Membrane</keyword>
<evidence type="ECO:0000256" key="8">
    <source>
        <dbReference type="ARBA" id="ARBA00022989"/>
    </source>
</evidence>
<dbReference type="OrthoDB" id="19039at2759"/>
<dbReference type="GO" id="GO:0052917">
    <property type="term" value="F:dol-P-Man:Man(7)GlcNAc(2)-PP-Dol alpha-1,6-mannosyltransferase activity"/>
    <property type="evidence" value="ECO:0007669"/>
    <property type="project" value="UniProtKB-EC"/>
</dbReference>
<dbReference type="GO" id="GO:0005789">
    <property type="term" value="C:endoplasmic reticulum membrane"/>
    <property type="evidence" value="ECO:0007669"/>
    <property type="project" value="UniProtKB-SubCell"/>
</dbReference>
<feature type="transmembrane region" description="Helical" evidence="12">
    <location>
        <begin position="476"/>
        <end position="496"/>
    </location>
</feature>